<dbReference type="PROSITE" id="PS00627">
    <property type="entry name" value="GHMP_KINASES_ATP"/>
    <property type="match status" value="1"/>
</dbReference>
<dbReference type="PANTHER" id="PTHR10457:SF7">
    <property type="entry name" value="GALACTOKINASE-RELATED"/>
    <property type="match status" value="1"/>
</dbReference>
<feature type="domain" description="GHMP kinase N-terminal" evidence="6">
    <location>
        <begin position="129"/>
        <end position="215"/>
    </location>
</feature>
<dbReference type="PANTHER" id="PTHR10457">
    <property type="entry name" value="MEVALONATE KINASE/GALACTOKINASE"/>
    <property type="match status" value="1"/>
</dbReference>
<dbReference type="Gene3D" id="3.30.230.10">
    <property type="match status" value="1"/>
</dbReference>
<protein>
    <submittedName>
        <fullName evidence="8">Galactokinase</fullName>
    </submittedName>
</protein>
<dbReference type="Gene3D" id="3.30.70.890">
    <property type="entry name" value="GHMP kinase, C-terminal domain"/>
    <property type="match status" value="1"/>
</dbReference>
<dbReference type="InterPro" id="IPR000705">
    <property type="entry name" value="Galactokinase"/>
</dbReference>
<dbReference type="Pfam" id="PF00288">
    <property type="entry name" value="GHMP_kinases_N"/>
    <property type="match status" value="1"/>
</dbReference>
<keyword evidence="9" id="KW-1185">Reference proteome</keyword>
<dbReference type="RefSeq" id="WP_262400256.1">
    <property type="nucleotide sequence ID" value="NZ_JACRTB010000015.1"/>
</dbReference>
<evidence type="ECO:0000256" key="1">
    <source>
        <dbReference type="ARBA" id="ARBA00006566"/>
    </source>
</evidence>
<organism evidence="8 9">
    <name type="scientific">Yanshouia hominis</name>
    <dbReference type="NCBI Taxonomy" id="2763673"/>
    <lineage>
        <taxon>Bacteria</taxon>
        <taxon>Bacillati</taxon>
        <taxon>Bacillota</taxon>
        <taxon>Clostridia</taxon>
        <taxon>Eubacteriales</taxon>
        <taxon>Oscillospiraceae</taxon>
        <taxon>Yanshouia</taxon>
    </lineage>
</organism>
<dbReference type="InterPro" id="IPR006204">
    <property type="entry name" value="GHMP_kinase_N_dom"/>
</dbReference>
<dbReference type="SUPFAM" id="SSF54211">
    <property type="entry name" value="Ribosomal protein S5 domain 2-like"/>
    <property type="match status" value="1"/>
</dbReference>
<dbReference type="PRINTS" id="PR00473">
    <property type="entry name" value="GALCTOKINASE"/>
</dbReference>
<proteinExistence type="inferred from homology"/>
<dbReference type="InterPro" id="IPR020568">
    <property type="entry name" value="Ribosomal_Su5_D2-typ_SF"/>
</dbReference>
<keyword evidence="3" id="KW-0547">Nucleotide-binding</keyword>
<keyword evidence="2" id="KW-0808">Transferase</keyword>
<reference evidence="8 9" key="1">
    <citation type="submission" date="2020-08" db="EMBL/GenBank/DDBJ databases">
        <title>Genome public.</title>
        <authorList>
            <person name="Liu C."/>
            <person name="Sun Q."/>
        </authorList>
    </citation>
    <scope>NUCLEOTIDE SEQUENCE [LARGE SCALE GENOMIC DNA]</scope>
    <source>
        <strain evidence="8 9">BX1</strain>
    </source>
</reference>
<evidence type="ECO:0000313" key="8">
    <source>
        <dbReference type="EMBL" id="MBC8576756.1"/>
    </source>
</evidence>
<dbReference type="InterPro" id="IPR006206">
    <property type="entry name" value="Mevalonate/galactokinase"/>
</dbReference>
<comment type="similarity">
    <text evidence="1">Belongs to the GHMP kinase family. GalK subfamily.</text>
</comment>
<sequence length="426" mass="44841">MQEIKLLRERIAGGGFDPEFSALCGGTPAASCRERWLSVLAGYEKAFGPADRAALFSAPGRSELGGNHTDHQRGKVLAASIHLDVIAAAVPNESGMIRILSEGFPVDVVDLSETAPRPEEAGKSSALIRGIAAKFLSLGYPVTGFDAYTTSNVLKGSGLSSSAAFEVLVGTILNGLFAGNAVGPVEIAQIGQHAENVYFGKPCGLEDQMASSVGGIVAIDFEREGAPRIERIPFDLASCGYVLCIIDSGADHADLTDEYAAITRELAQVCGCFGRRVLREIPEEEFFAALPAVRAAAGDRAALRAIHVYEDNRRVEEMTAALRAGDLSRYLRLAAESGISSWTQLQNVSPTGSTVHQEVALALSLARRLLGGQGACRVHGGGFAGTLQAYVPAERLDAFVSGIEAVFGPGSCHIMSIRPRGGIQLA</sequence>
<dbReference type="EMBL" id="JACRTB010000015">
    <property type="protein sequence ID" value="MBC8576756.1"/>
    <property type="molecule type" value="Genomic_DNA"/>
</dbReference>
<evidence type="ECO:0000313" key="9">
    <source>
        <dbReference type="Proteomes" id="UP000658131"/>
    </source>
</evidence>
<keyword evidence="4" id="KW-0418">Kinase</keyword>
<dbReference type="SUPFAM" id="SSF55060">
    <property type="entry name" value="GHMP Kinase, C-terminal domain"/>
    <property type="match status" value="1"/>
</dbReference>
<feature type="domain" description="Galactokinase N-terminal" evidence="7">
    <location>
        <begin position="43"/>
        <end position="89"/>
    </location>
</feature>
<evidence type="ECO:0000256" key="5">
    <source>
        <dbReference type="ARBA" id="ARBA00022840"/>
    </source>
</evidence>
<keyword evidence="5" id="KW-0067">ATP-binding</keyword>
<dbReference type="InterPro" id="IPR036554">
    <property type="entry name" value="GHMP_kinase_C_sf"/>
</dbReference>
<dbReference type="PIRSF" id="PIRSF000530">
    <property type="entry name" value="Galactokinase"/>
    <property type="match status" value="1"/>
</dbReference>
<evidence type="ECO:0000256" key="3">
    <source>
        <dbReference type="ARBA" id="ARBA00022741"/>
    </source>
</evidence>
<name>A0ABR7NK15_9FIRM</name>
<dbReference type="InterPro" id="IPR006203">
    <property type="entry name" value="GHMP_knse_ATP-bd_CS"/>
</dbReference>
<evidence type="ECO:0000259" key="6">
    <source>
        <dbReference type="Pfam" id="PF00288"/>
    </source>
</evidence>
<dbReference type="InterPro" id="IPR019539">
    <property type="entry name" value="GalKase_N"/>
</dbReference>
<comment type="caution">
    <text evidence="8">The sequence shown here is derived from an EMBL/GenBank/DDBJ whole genome shotgun (WGS) entry which is preliminary data.</text>
</comment>
<gene>
    <name evidence="8" type="ORF">H8717_10130</name>
</gene>
<dbReference type="InterPro" id="IPR014721">
    <property type="entry name" value="Ribsml_uS5_D2-typ_fold_subgr"/>
</dbReference>
<evidence type="ECO:0000256" key="4">
    <source>
        <dbReference type="ARBA" id="ARBA00022777"/>
    </source>
</evidence>
<evidence type="ECO:0000256" key="2">
    <source>
        <dbReference type="ARBA" id="ARBA00022679"/>
    </source>
</evidence>
<dbReference type="Pfam" id="PF10509">
    <property type="entry name" value="GalKase_gal_bdg"/>
    <property type="match status" value="1"/>
</dbReference>
<accession>A0ABR7NK15</accession>
<dbReference type="PRINTS" id="PR00959">
    <property type="entry name" value="MEVGALKINASE"/>
</dbReference>
<dbReference type="Proteomes" id="UP000658131">
    <property type="component" value="Unassembled WGS sequence"/>
</dbReference>
<evidence type="ECO:0000259" key="7">
    <source>
        <dbReference type="Pfam" id="PF10509"/>
    </source>
</evidence>